<dbReference type="OrthoDB" id="5977743at2759"/>
<evidence type="ECO:0000259" key="7">
    <source>
        <dbReference type="Pfam" id="PF00149"/>
    </source>
</evidence>
<dbReference type="GO" id="GO:0016020">
    <property type="term" value="C:membrane"/>
    <property type="evidence" value="ECO:0007669"/>
    <property type="project" value="UniProtKB-SubCell"/>
</dbReference>
<comment type="caution">
    <text evidence="8">The sequence shown here is derived from an EMBL/GenBank/DDBJ whole genome shotgun (WGS) entry which is preliminary data.</text>
</comment>
<dbReference type="GO" id="GO:0051301">
    <property type="term" value="P:cell division"/>
    <property type="evidence" value="ECO:0007669"/>
    <property type="project" value="UniProtKB-KW"/>
</dbReference>
<feature type="domain" description="Calcineurin-like phosphoesterase" evidence="7">
    <location>
        <begin position="94"/>
        <end position="285"/>
    </location>
</feature>
<reference evidence="8" key="1">
    <citation type="submission" date="2020-05" db="EMBL/GenBank/DDBJ databases">
        <title>Mycena genomes resolve the evolution of fungal bioluminescence.</title>
        <authorList>
            <person name="Tsai I.J."/>
        </authorList>
    </citation>
    <scope>NUCLEOTIDE SEQUENCE</scope>
    <source>
        <strain evidence="8">171206Taipei</strain>
    </source>
</reference>
<dbReference type="Proteomes" id="UP000636479">
    <property type="component" value="Unassembled WGS sequence"/>
</dbReference>
<dbReference type="PANTHER" id="PTHR13315">
    <property type="entry name" value="METALLO PHOSPHOESTERASE RELATED"/>
    <property type="match status" value="1"/>
</dbReference>
<name>A0A8H6WF75_9AGAR</name>
<evidence type="ECO:0000256" key="4">
    <source>
        <dbReference type="ARBA" id="ARBA00023136"/>
    </source>
</evidence>
<dbReference type="GO" id="GO:0006506">
    <property type="term" value="P:GPI anchor biosynthetic process"/>
    <property type="evidence" value="ECO:0007669"/>
    <property type="project" value="InterPro"/>
</dbReference>
<dbReference type="GO" id="GO:0005783">
    <property type="term" value="C:endoplasmic reticulum"/>
    <property type="evidence" value="ECO:0007669"/>
    <property type="project" value="TreeGrafter"/>
</dbReference>
<dbReference type="InterPro" id="IPR029052">
    <property type="entry name" value="Metallo-depent_PP-like"/>
</dbReference>
<dbReference type="EMBL" id="JACAZF010000001">
    <property type="protein sequence ID" value="KAF7315542.1"/>
    <property type="molecule type" value="Genomic_DNA"/>
</dbReference>
<dbReference type="Gene3D" id="3.60.21.10">
    <property type="match status" value="1"/>
</dbReference>
<accession>A0A8H6WF75</accession>
<dbReference type="PANTHER" id="PTHR13315:SF4">
    <property type="entry name" value="METALLOPHOSPHOESTERASE, ISOFORM E"/>
    <property type="match status" value="1"/>
</dbReference>
<sequence>MVSPRHVVNGLRFAWTILTLWYERQIFVRSVGRCVWPNPGLNTPKAATVTHVLIVADPQIIDHRSYPDRAPVLTCITQLLVDLNLRRSWLSALRLRPDIVVFLGDMMDGGRYAMSNAEYEQYYARFQSIFSLDPHIPAYFIPGNHDTGKVTTLGKSNKFSSKAKRRYISHFGPLNSQVTISNHTFFFIDAPSLAEEAVFGPSPGGTTEFVKGYYTQLHERDPLLLFTHIPLWRSEGTSCGPNREHGTIRQGSGFGYQNTLGKPSSDLLLQTLQPSLIFSGDDHDYCEVSHSFTIAGQPRQAREVTVKSLSMVMNVRKPGFQLLSLVDPHLTQEISYSESLCLMPDQLGIYLSTYIPFLILSLLAIVIANAFHRRGHARSRRRDQWATNNSSLPRPTSAHKSSDPDVYSWTFILMGQRRRLMLNTKYFKQWLGRSNENRGFVAGVLYDIRDVAWFPLFIFFWLAWWTFR</sequence>
<evidence type="ECO:0000256" key="6">
    <source>
        <dbReference type="SAM" id="Phobius"/>
    </source>
</evidence>
<evidence type="ECO:0000256" key="2">
    <source>
        <dbReference type="ARBA" id="ARBA00022692"/>
    </source>
</evidence>
<keyword evidence="9" id="KW-1185">Reference proteome</keyword>
<gene>
    <name evidence="8" type="ORF">MIND_00069500</name>
</gene>
<dbReference type="GeneID" id="59340171"/>
<evidence type="ECO:0000256" key="5">
    <source>
        <dbReference type="SAM" id="MobiDB-lite"/>
    </source>
</evidence>
<protein>
    <submittedName>
        <fullName evidence="8">Cell division control protein Cdc1</fullName>
    </submittedName>
</protein>
<evidence type="ECO:0000313" key="8">
    <source>
        <dbReference type="EMBL" id="KAF7315542.1"/>
    </source>
</evidence>
<evidence type="ECO:0000256" key="3">
    <source>
        <dbReference type="ARBA" id="ARBA00022989"/>
    </source>
</evidence>
<keyword evidence="8" id="KW-0131">Cell cycle</keyword>
<feature type="transmembrane region" description="Helical" evidence="6">
    <location>
        <begin position="347"/>
        <end position="371"/>
    </location>
</feature>
<comment type="subcellular location">
    <subcellularLocation>
        <location evidence="1">Membrane</location>
        <topology evidence="1">Multi-pass membrane protein</topology>
    </subcellularLocation>
</comment>
<organism evidence="8 9">
    <name type="scientific">Mycena indigotica</name>
    <dbReference type="NCBI Taxonomy" id="2126181"/>
    <lineage>
        <taxon>Eukaryota</taxon>
        <taxon>Fungi</taxon>
        <taxon>Dikarya</taxon>
        <taxon>Basidiomycota</taxon>
        <taxon>Agaricomycotina</taxon>
        <taxon>Agaricomycetes</taxon>
        <taxon>Agaricomycetidae</taxon>
        <taxon>Agaricales</taxon>
        <taxon>Marasmiineae</taxon>
        <taxon>Mycenaceae</taxon>
        <taxon>Mycena</taxon>
    </lineage>
</organism>
<feature type="region of interest" description="Disordered" evidence="5">
    <location>
        <begin position="382"/>
        <end position="403"/>
    </location>
</feature>
<proteinExistence type="predicted"/>
<dbReference type="RefSeq" id="XP_037225565.1">
    <property type="nucleotide sequence ID" value="XM_037357655.1"/>
</dbReference>
<dbReference type="AlphaFoldDB" id="A0A8H6WF75"/>
<keyword evidence="4 6" id="KW-0472">Membrane</keyword>
<dbReference type="Pfam" id="PF00149">
    <property type="entry name" value="Metallophos"/>
    <property type="match status" value="1"/>
</dbReference>
<keyword evidence="3 6" id="KW-1133">Transmembrane helix</keyword>
<feature type="transmembrane region" description="Helical" evidence="6">
    <location>
        <begin position="451"/>
        <end position="467"/>
    </location>
</feature>
<evidence type="ECO:0000256" key="1">
    <source>
        <dbReference type="ARBA" id="ARBA00004141"/>
    </source>
</evidence>
<dbReference type="InterPro" id="IPR004843">
    <property type="entry name" value="Calcineurin-like_PHP"/>
</dbReference>
<dbReference type="SUPFAM" id="SSF56300">
    <property type="entry name" value="Metallo-dependent phosphatases"/>
    <property type="match status" value="1"/>
</dbReference>
<evidence type="ECO:0000313" key="9">
    <source>
        <dbReference type="Proteomes" id="UP000636479"/>
    </source>
</evidence>
<dbReference type="InterPro" id="IPR033308">
    <property type="entry name" value="PGAP5/Cdc1/Ted1"/>
</dbReference>
<keyword evidence="2 6" id="KW-0812">Transmembrane</keyword>
<feature type="compositionally biased region" description="Polar residues" evidence="5">
    <location>
        <begin position="385"/>
        <end position="394"/>
    </location>
</feature>
<dbReference type="GO" id="GO:0016787">
    <property type="term" value="F:hydrolase activity"/>
    <property type="evidence" value="ECO:0007669"/>
    <property type="project" value="InterPro"/>
</dbReference>
<keyword evidence="8" id="KW-0132">Cell division</keyword>